<keyword evidence="2 8" id="KW-0479">Metal-binding</keyword>
<evidence type="ECO:0000256" key="4">
    <source>
        <dbReference type="ARBA" id="ARBA00023277"/>
    </source>
</evidence>
<keyword evidence="11" id="KW-1185">Reference proteome</keyword>
<feature type="binding site" evidence="7">
    <location>
        <position position="229"/>
    </location>
    <ligand>
        <name>substrate</name>
    </ligand>
</feature>
<evidence type="ECO:0000256" key="1">
    <source>
        <dbReference type="ARBA" id="ARBA00010716"/>
    </source>
</evidence>
<dbReference type="InterPro" id="IPR003764">
    <property type="entry name" value="GlcNAc_6-P_deAcase"/>
</dbReference>
<dbReference type="PANTHER" id="PTHR11113">
    <property type="entry name" value="N-ACETYLGLUCOSAMINE-6-PHOSPHATE DEACETYLASE"/>
    <property type="match status" value="1"/>
</dbReference>
<evidence type="ECO:0000259" key="9">
    <source>
        <dbReference type="Pfam" id="PF01979"/>
    </source>
</evidence>
<dbReference type="SUPFAM" id="SSF51338">
    <property type="entry name" value="Composite domain of metallo-dependent hydrolases"/>
    <property type="match status" value="1"/>
</dbReference>
<evidence type="ECO:0000256" key="2">
    <source>
        <dbReference type="ARBA" id="ARBA00022723"/>
    </source>
</evidence>
<keyword evidence="4 5" id="KW-0119">Carbohydrate metabolism</keyword>
<feature type="binding site" evidence="7">
    <location>
        <position position="255"/>
    </location>
    <ligand>
        <name>substrate</name>
    </ligand>
</feature>
<feature type="binding site" evidence="7">
    <location>
        <begin position="308"/>
        <end position="310"/>
    </location>
    <ligand>
        <name>substrate</name>
    </ligand>
</feature>
<dbReference type="RefSeq" id="WP_277531059.1">
    <property type="nucleotide sequence ID" value="NZ_JAPDIA010000003.1"/>
</dbReference>
<comment type="cofactor">
    <cofactor evidence="8">
        <name>a divalent metal cation</name>
        <dbReference type="ChEBI" id="CHEBI:60240"/>
    </cofactor>
    <text evidence="8">Binds 1 divalent metal cation per subunit.</text>
</comment>
<dbReference type="PANTHER" id="PTHR11113:SF14">
    <property type="entry name" value="N-ACETYLGLUCOSAMINE-6-PHOSPHATE DEACETYLASE"/>
    <property type="match status" value="1"/>
</dbReference>
<dbReference type="GO" id="GO:0046872">
    <property type="term" value="F:metal ion binding"/>
    <property type="evidence" value="ECO:0007669"/>
    <property type="project" value="UniProtKB-KW"/>
</dbReference>
<keyword evidence="3 5" id="KW-0378">Hydrolase</keyword>
<protein>
    <submittedName>
        <fullName evidence="10">Amidohydrolase family protein</fullName>
    </submittedName>
</protein>
<dbReference type="Gene3D" id="3.20.20.140">
    <property type="entry name" value="Metal-dependent hydrolases"/>
    <property type="match status" value="1"/>
</dbReference>
<organism evidence="10 11">
    <name type="scientific">Cohnella rhizosphaerae</name>
    <dbReference type="NCBI Taxonomy" id="1457232"/>
    <lineage>
        <taxon>Bacteria</taxon>
        <taxon>Bacillati</taxon>
        <taxon>Bacillota</taxon>
        <taxon>Bacilli</taxon>
        <taxon>Bacillales</taxon>
        <taxon>Paenibacillaceae</taxon>
        <taxon>Cohnella</taxon>
    </lineage>
</organism>
<dbReference type="AlphaFoldDB" id="A0A9X4KS21"/>
<evidence type="ECO:0000256" key="5">
    <source>
        <dbReference type="PIRNR" id="PIRNR038994"/>
    </source>
</evidence>
<dbReference type="Gene3D" id="2.30.40.10">
    <property type="entry name" value="Urease, subunit C, domain 1"/>
    <property type="match status" value="1"/>
</dbReference>
<dbReference type="Pfam" id="PF01979">
    <property type="entry name" value="Amidohydro_1"/>
    <property type="match status" value="1"/>
</dbReference>
<feature type="binding site" evidence="8">
    <location>
        <position position="126"/>
    </location>
    <ligand>
        <name>Zn(2+)</name>
        <dbReference type="ChEBI" id="CHEBI:29105"/>
    </ligand>
</feature>
<proteinExistence type="inferred from homology"/>
<feature type="binding site" evidence="8">
    <location>
        <position position="190"/>
    </location>
    <ligand>
        <name>Zn(2+)</name>
        <dbReference type="ChEBI" id="CHEBI:29105"/>
    </ligand>
</feature>
<feature type="active site" description="Proton donor/acceptor" evidence="6">
    <location>
        <position position="278"/>
    </location>
</feature>
<evidence type="ECO:0000313" key="10">
    <source>
        <dbReference type="EMBL" id="MDG0809643.1"/>
    </source>
</evidence>
<reference evidence="10" key="1">
    <citation type="submission" date="2022-10" db="EMBL/GenBank/DDBJ databases">
        <title>Comparative genomic analysis of Cohnella hashimotonis sp. nov., isolated from the International Space Station.</title>
        <authorList>
            <person name="Simpson A."/>
            <person name="Venkateswaran K."/>
        </authorList>
    </citation>
    <scope>NUCLEOTIDE SEQUENCE</scope>
    <source>
        <strain evidence="10">DSM 28161</strain>
    </source>
</reference>
<accession>A0A9X4KS21</accession>
<dbReference type="GO" id="GO:0008448">
    <property type="term" value="F:N-acetylglucosamine-6-phosphate deacetylase activity"/>
    <property type="evidence" value="ECO:0007669"/>
    <property type="project" value="InterPro"/>
</dbReference>
<comment type="caution">
    <text evidence="10">The sequence shown here is derived from an EMBL/GenBank/DDBJ whole genome shotgun (WGS) entry which is preliminary data.</text>
</comment>
<dbReference type="EMBL" id="JAPDIA010000003">
    <property type="protein sequence ID" value="MDG0809643.1"/>
    <property type="molecule type" value="Genomic_DNA"/>
</dbReference>
<dbReference type="SUPFAM" id="SSF51556">
    <property type="entry name" value="Metallo-dependent hydrolases"/>
    <property type="match status" value="1"/>
</dbReference>
<evidence type="ECO:0000256" key="3">
    <source>
        <dbReference type="ARBA" id="ARBA00022801"/>
    </source>
</evidence>
<dbReference type="PIRSF" id="PIRSF038994">
    <property type="entry name" value="NagA"/>
    <property type="match status" value="1"/>
</dbReference>
<sequence>METIVCGKVVTPFSVIEKGMVVVKDGRIAEVGERVPERLVRAGNVLDRQGEYIVPGFVDIHCHGGGGCWSFDEPERFAEFHLRRGTTGILPTLFYNQSHAEILEGLARVQAVMAQGGSSILGIHLEGPYINSKYGAVTAPIRSVNQAEYREILEMAGKEILLWTLAPELDGQTAFMEEASRYGIVFSVGHSEADPETIFAAHRLGLRLGCHLTNASGVTPNQSRYAGTREVGVHEAVLAHDEMYAEVIPDANGIHVRPLMLRLIVKAKGVDSVIVITDSVDLGGTVPGQDVNLIRGNEFSPNGEDLMLSGSLLTMDRAVHNMRKHTGIGMVDACKMGALNPARLLGLDRDLGSIERGKIANLLAVTEDMDVQMVMLEGHLKHLAQNGR</sequence>
<feature type="binding site" evidence="7">
    <location>
        <position position="144"/>
    </location>
    <ligand>
        <name>substrate</name>
    </ligand>
</feature>
<evidence type="ECO:0000256" key="7">
    <source>
        <dbReference type="PIRSR" id="PIRSR038994-2"/>
    </source>
</evidence>
<feature type="domain" description="Amidohydrolase-related" evidence="9">
    <location>
        <begin position="52"/>
        <end position="380"/>
    </location>
</feature>
<dbReference type="GO" id="GO:0006046">
    <property type="term" value="P:N-acetylglucosamine catabolic process"/>
    <property type="evidence" value="ECO:0007669"/>
    <property type="project" value="TreeGrafter"/>
</dbReference>
<feature type="binding site" evidence="7">
    <location>
        <begin position="214"/>
        <end position="215"/>
    </location>
    <ligand>
        <name>substrate</name>
    </ligand>
</feature>
<evidence type="ECO:0000256" key="8">
    <source>
        <dbReference type="PIRSR" id="PIRSR038994-3"/>
    </source>
</evidence>
<dbReference type="Proteomes" id="UP001153404">
    <property type="component" value="Unassembled WGS sequence"/>
</dbReference>
<dbReference type="InterPro" id="IPR006680">
    <property type="entry name" value="Amidohydro-rel"/>
</dbReference>
<evidence type="ECO:0000313" key="11">
    <source>
        <dbReference type="Proteomes" id="UP001153404"/>
    </source>
</evidence>
<feature type="binding site" evidence="8">
    <location>
        <position position="211"/>
    </location>
    <ligand>
        <name>Zn(2+)</name>
        <dbReference type="ChEBI" id="CHEBI:29105"/>
    </ligand>
</feature>
<name>A0A9X4KS21_9BACL</name>
<dbReference type="InterPro" id="IPR011059">
    <property type="entry name" value="Metal-dep_hydrolase_composite"/>
</dbReference>
<gene>
    <name evidence="10" type="ORF">OMP40_10020</name>
</gene>
<comment type="similarity">
    <text evidence="1 5">Belongs to the metallo-dependent hydrolases superfamily. NagA family.</text>
</comment>
<dbReference type="InterPro" id="IPR032466">
    <property type="entry name" value="Metal_Hydrolase"/>
</dbReference>
<evidence type="ECO:0000256" key="6">
    <source>
        <dbReference type="PIRSR" id="PIRSR038994-1"/>
    </source>
</evidence>